<keyword evidence="9" id="KW-1133">Transmembrane helix</keyword>
<dbReference type="EMBL" id="RQVR01000001">
    <property type="protein sequence ID" value="RRJ93990.1"/>
    <property type="molecule type" value="Genomic_DNA"/>
</dbReference>
<evidence type="ECO:0000259" key="10">
    <source>
        <dbReference type="PROSITE" id="PS50109"/>
    </source>
</evidence>
<dbReference type="GO" id="GO:0005524">
    <property type="term" value="F:ATP binding"/>
    <property type="evidence" value="ECO:0007669"/>
    <property type="project" value="UniProtKB-KW"/>
</dbReference>
<organism evidence="11 12">
    <name type="scientific">Flavobacterium macacae</name>
    <dbReference type="NCBI Taxonomy" id="2488993"/>
    <lineage>
        <taxon>Bacteria</taxon>
        <taxon>Pseudomonadati</taxon>
        <taxon>Bacteroidota</taxon>
        <taxon>Flavobacteriia</taxon>
        <taxon>Flavobacteriales</taxon>
        <taxon>Flavobacteriaceae</taxon>
        <taxon>Flavobacterium</taxon>
    </lineage>
</organism>
<reference evidence="11 12" key="1">
    <citation type="submission" date="2018-11" db="EMBL/GenBank/DDBJ databases">
        <title>Flavobacterium sp. nov., YIM 102600 draft genome.</title>
        <authorList>
            <person name="Li G."/>
            <person name="Jiang Y."/>
        </authorList>
    </citation>
    <scope>NUCLEOTIDE SEQUENCE [LARGE SCALE GENOMIC DNA]</scope>
    <source>
        <strain evidence="11 12">YIM 102600</strain>
    </source>
</reference>
<dbReference type="InterPro" id="IPR011712">
    <property type="entry name" value="Sig_transdc_His_kin_sub3_dim/P"/>
</dbReference>
<dbReference type="InterPro" id="IPR005467">
    <property type="entry name" value="His_kinase_dom"/>
</dbReference>
<dbReference type="SUPFAM" id="SSF48452">
    <property type="entry name" value="TPR-like"/>
    <property type="match status" value="2"/>
</dbReference>
<dbReference type="Pfam" id="PF13374">
    <property type="entry name" value="TPR_10"/>
    <property type="match status" value="1"/>
</dbReference>
<gene>
    <name evidence="11" type="ORF">EG849_00530</name>
</gene>
<protein>
    <recommendedName>
        <fullName evidence="2">histidine kinase</fullName>
        <ecNumber evidence="2">2.7.13.3</ecNumber>
    </recommendedName>
</protein>
<dbReference type="PROSITE" id="PS50109">
    <property type="entry name" value="HIS_KIN"/>
    <property type="match status" value="1"/>
</dbReference>
<comment type="catalytic activity">
    <reaction evidence="1">
        <text>ATP + protein L-histidine = ADP + protein N-phospho-L-histidine.</text>
        <dbReference type="EC" id="2.7.13.3"/>
    </reaction>
</comment>
<accession>A0A3P3WFW0</accession>
<keyword evidence="6" id="KW-0418">Kinase</keyword>
<keyword evidence="9" id="KW-0472">Membrane</keyword>
<dbReference type="Pfam" id="PF07730">
    <property type="entry name" value="HisKA_3"/>
    <property type="match status" value="1"/>
</dbReference>
<evidence type="ECO:0000256" key="6">
    <source>
        <dbReference type="ARBA" id="ARBA00022777"/>
    </source>
</evidence>
<dbReference type="PROSITE" id="PS51257">
    <property type="entry name" value="PROKAR_LIPOPROTEIN"/>
    <property type="match status" value="1"/>
</dbReference>
<dbReference type="AlphaFoldDB" id="A0A3P3WFW0"/>
<dbReference type="InterPro" id="IPR011990">
    <property type="entry name" value="TPR-like_helical_dom_sf"/>
</dbReference>
<dbReference type="PANTHER" id="PTHR24421">
    <property type="entry name" value="NITRATE/NITRITE SENSOR PROTEIN NARX-RELATED"/>
    <property type="match status" value="1"/>
</dbReference>
<dbReference type="InterPro" id="IPR036890">
    <property type="entry name" value="HATPase_C_sf"/>
</dbReference>
<keyword evidence="12" id="KW-1185">Reference proteome</keyword>
<dbReference type="EC" id="2.7.13.3" evidence="2"/>
<comment type="caution">
    <text evidence="11">The sequence shown here is derived from an EMBL/GenBank/DDBJ whole genome shotgun (WGS) entry which is preliminary data.</text>
</comment>
<proteinExistence type="predicted"/>
<keyword evidence="5" id="KW-0547">Nucleotide-binding</keyword>
<dbReference type="Gene3D" id="1.25.40.10">
    <property type="entry name" value="Tetratricopeptide repeat domain"/>
    <property type="match status" value="1"/>
</dbReference>
<dbReference type="GO" id="GO:0016020">
    <property type="term" value="C:membrane"/>
    <property type="evidence" value="ECO:0007669"/>
    <property type="project" value="InterPro"/>
</dbReference>
<dbReference type="GO" id="GO:0000155">
    <property type="term" value="F:phosphorelay sensor kinase activity"/>
    <property type="evidence" value="ECO:0007669"/>
    <property type="project" value="InterPro"/>
</dbReference>
<feature type="domain" description="Histidine kinase" evidence="10">
    <location>
        <begin position="594"/>
        <end position="680"/>
    </location>
</feature>
<name>A0A3P3WFW0_9FLAO</name>
<sequence>MKNSYLLLAAIFLILSCNSKDKEASQLLTISTPMDSILEHPEMDELPRDEKIKLLDSLTQILANGSNDTVSRSNIIQVANHYFYLNEIDKYHDVSKQLVAMGDEANDTLDMARGYQYIGDYFTDRSIPDSSYFYFTKAEKLLAETDDRENFGRVKLKKGYLIYKINDLASSEAIAIQALKIAHEVKDLTLEYECYNFLSSVLTAQNKYDEAIQYNEKALKTLDEFTDDPQYFTLLKSQTYNSIGTVFMSKKEFKIAADHFKKGLEMPDLLTIHPAYYAYIWDNLIYCREKMGDKNVLGDYKNCLKIRDSTGDLAGIVTSKIKLANYYLSKKDTVLALESIREARKQAEEIKSVGDVNESLQVLAKADVKNSPIYFEKYVTLTDENLKKEREQRDKFARIEYETDEILSEKKIVESEKDRISLQRWMILGFSVLLVLIIILWYMIQSQRNKNKELRYIQQQQEANEEIYELMLDQQQKLEEGKQLEKKRISQELHDGIMGKLTGIRLNLFVLSKKRDDATIDHCLQHIAEIQNVEKEIRTISHDLSKNFFSDVVNFIIIVKNLFASIENHSDIHFELKVDEKIDWEIVNSNIKMQIYRILQESIHNIQKHANATEVFISMAKFDNDLKIEIKDNGTGFDIAEKKQGIGLKNIQDRLEQIGSTLTINSTIGKGTVIHLIFPI</sequence>
<dbReference type="Proteomes" id="UP000271937">
    <property type="component" value="Unassembled WGS sequence"/>
</dbReference>
<dbReference type="InterPro" id="IPR019734">
    <property type="entry name" value="TPR_rpt"/>
</dbReference>
<dbReference type="Pfam" id="PF02518">
    <property type="entry name" value="HATPase_c"/>
    <property type="match status" value="1"/>
</dbReference>
<evidence type="ECO:0000313" key="11">
    <source>
        <dbReference type="EMBL" id="RRJ93990.1"/>
    </source>
</evidence>
<dbReference type="GO" id="GO:0046983">
    <property type="term" value="F:protein dimerization activity"/>
    <property type="evidence" value="ECO:0007669"/>
    <property type="project" value="InterPro"/>
</dbReference>
<dbReference type="SUPFAM" id="SSF55874">
    <property type="entry name" value="ATPase domain of HSP90 chaperone/DNA topoisomerase II/histidine kinase"/>
    <property type="match status" value="1"/>
</dbReference>
<dbReference type="PANTHER" id="PTHR24421:SF10">
    <property type="entry name" value="NITRATE_NITRITE SENSOR PROTEIN NARQ"/>
    <property type="match status" value="1"/>
</dbReference>
<dbReference type="CDD" id="cd16917">
    <property type="entry name" value="HATPase_UhpB-NarQ-NarX-like"/>
    <property type="match status" value="1"/>
</dbReference>
<keyword evidence="7" id="KW-0067">ATP-binding</keyword>
<dbReference type="Gene3D" id="1.20.5.1930">
    <property type="match status" value="1"/>
</dbReference>
<evidence type="ECO:0000256" key="3">
    <source>
        <dbReference type="ARBA" id="ARBA00022553"/>
    </source>
</evidence>
<dbReference type="InterPro" id="IPR003594">
    <property type="entry name" value="HATPase_dom"/>
</dbReference>
<evidence type="ECO:0000256" key="7">
    <source>
        <dbReference type="ARBA" id="ARBA00022840"/>
    </source>
</evidence>
<dbReference type="RefSeq" id="WP_125011132.1">
    <property type="nucleotide sequence ID" value="NZ_RQVR01000001.1"/>
</dbReference>
<evidence type="ECO:0000313" key="12">
    <source>
        <dbReference type="Proteomes" id="UP000271937"/>
    </source>
</evidence>
<evidence type="ECO:0000256" key="2">
    <source>
        <dbReference type="ARBA" id="ARBA00012438"/>
    </source>
</evidence>
<evidence type="ECO:0000256" key="1">
    <source>
        <dbReference type="ARBA" id="ARBA00000085"/>
    </source>
</evidence>
<dbReference type="InterPro" id="IPR050482">
    <property type="entry name" value="Sensor_HK_TwoCompSys"/>
</dbReference>
<evidence type="ECO:0000256" key="9">
    <source>
        <dbReference type="SAM" id="Phobius"/>
    </source>
</evidence>
<dbReference type="OrthoDB" id="977000at2"/>
<feature type="transmembrane region" description="Helical" evidence="9">
    <location>
        <begin position="425"/>
        <end position="444"/>
    </location>
</feature>
<keyword evidence="4" id="KW-0808">Transferase</keyword>
<dbReference type="SMART" id="SM00387">
    <property type="entry name" value="HATPase_c"/>
    <property type="match status" value="1"/>
</dbReference>
<dbReference type="Gene3D" id="3.30.565.10">
    <property type="entry name" value="Histidine kinase-like ATPase, C-terminal domain"/>
    <property type="match status" value="1"/>
</dbReference>
<dbReference type="SMART" id="SM00028">
    <property type="entry name" value="TPR"/>
    <property type="match status" value="3"/>
</dbReference>
<evidence type="ECO:0000256" key="4">
    <source>
        <dbReference type="ARBA" id="ARBA00022679"/>
    </source>
</evidence>
<evidence type="ECO:0000256" key="8">
    <source>
        <dbReference type="ARBA" id="ARBA00023012"/>
    </source>
</evidence>
<keyword evidence="3" id="KW-0597">Phosphoprotein</keyword>
<keyword evidence="9" id="KW-0812">Transmembrane</keyword>
<keyword evidence="8" id="KW-0902">Two-component regulatory system</keyword>
<evidence type="ECO:0000256" key="5">
    <source>
        <dbReference type="ARBA" id="ARBA00022741"/>
    </source>
</evidence>